<evidence type="ECO:0000256" key="2">
    <source>
        <dbReference type="SAM" id="MobiDB-lite"/>
    </source>
</evidence>
<evidence type="ECO:0000259" key="3">
    <source>
        <dbReference type="PROSITE" id="PS50086"/>
    </source>
</evidence>
<feature type="compositionally biased region" description="Polar residues" evidence="2">
    <location>
        <begin position="319"/>
        <end position="338"/>
    </location>
</feature>
<dbReference type="Proteomes" id="UP001295684">
    <property type="component" value="Unassembled WGS sequence"/>
</dbReference>
<dbReference type="GO" id="GO:0031267">
    <property type="term" value="F:small GTPase binding"/>
    <property type="evidence" value="ECO:0007669"/>
    <property type="project" value="TreeGrafter"/>
</dbReference>
<dbReference type="AlphaFoldDB" id="A0AAD2D5P1"/>
<keyword evidence="1" id="KW-0175">Coiled coil</keyword>
<dbReference type="SMART" id="SM00164">
    <property type="entry name" value="TBC"/>
    <property type="match status" value="1"/>
</dbReference>
<dbReference type="InterPro" id="IPR035969">
    <property type="entry name" value="Rab-GAP_TBC_sf"/>
</dbReference>
<dbReference type="SUPFAM" id="SSF47923">
    <property type="entry name" value="Ypt/Rab-GAP domain of gyp1p"/>
    <property type="match status" value="2"/>
</dbReference>
<dbReference type="EMBL" id="CAMPGE010023545">
    <property type="protein sequence ID" value="CAI2381472.1"/>
    <property type="molecule type" value="Genomic_DNA"/>
</dbReference>
<gene>
    <name evidence="4" type="ORF">ECRASSUSDP1_LOCUS22928</name>
</gene>
<dbReference type="GO" id="GO:0005096">
    <property type="term" value="F:GTPase activator activity"/>
    <property type="evidence" value="ECO:0007669"/>
    <property type="project" value="TreeGrafter"/>
</dbReference>
<keyword evidence="5" id="KW-1185">Reference proteome</keyword>
<dbReference type="InterPro" id="IPR027267">
    <property type="entry name" value="AH/BAR_dom_sf"/>
</dbReference>
<dbReference type="PANTHER" id="PTHR47219:SF9">
    <property type="entry name" value="GTPASE ACTIVATING PROTEIN AND CENTROSOME-ASSOCIATED, ISOFORM B"/>
    <property type="match status" value="1"/>
</dbReference>
<evidence type="ECO:0000313" key="4">
    <source>
        <dbReference type="EMBL" id="CAI2381472.1"/>
    </source>
</evidence>
<dbReference type="PANTHER" id="PTHR47219">
    <property type="entry name" value="RAB GTPASE-ACTIVATING PROTEIN 1-LIKE"/>
    <property type="match status" value="1"/>
</dbReference>
<dbReference type="Gene3D" id="1.20.1270.60">
    <property type="entry name" value="Arfaptin homology (AH) domain/BAR domain"/>
    <property type="match status" value="1"/>
</dbReference>
<dbReference type="PROSITE" id="PS50086">
    <property type="entry name" value="TBC_RABGAP"/>
    <property type="match status" value="1"/>
</dbReference>
<sequence>MEEEKVSTAPTARDDEENEEFMRKQIDFPLNMWGSLESIRENTKKGANILEGVINFTKTFHKAYDTYQSTIEKALEIFEKEMLKFSTLDTTMICMSSFCAEMKNMLSDMKNKLDEFDDLLYHPSQLFVKHYQGQSKKYYDISKKYLQEVEAARQQANKAKDRYFKHSDAKVDSEQEIEKRLQEHEDGIITFEQMQEISNKALNVKYKTEVSFQEYKQEVEYLNNLLQDAETEYNPALTALQKQEERRIDFVKYMMEKFLNYYSQCGTMLLTKEDKFNDSVKMINHHTDLQIFVDENRTKESREIFFSKVEVNIYEPKRNSNISNENGAQSSTDASSADNDPFGDLNVPSQREIEKNVLFVKDKIKNMIRNQSELTMEDKADILNLIHLKEVNFKISEELKTISDVKEYHVLKDLSDIVNYMITESINDKHNDFKIINNILMCSSSIFCRRQPDGTPQAKKAYLTDLIRPHAIWGETNRWKTWIYCIVEEKKNENINKKKKQVSEKYKKLIKESEVDDPNASMMSKWLSRLHHEKRREIEKLEEDGCDHRTYLNIIFNVLSTYLRHLSQFNVPLDVSKQIILYFCERYDLDKDRTQLILSELESTYSTEGFTEIEIAKIRLRKREILMETLENDSGLAVLYHVSNYLDSDKDLLHILSLNKSTNQLLKPIIYRRCLLNVRHNISPAKRSFLWNYFLKLSEIKCEYIALRDRINENPEIIEKVEEVITLDVQRSFNNTEMISRENLSNILKTYAFYNPEIEYCQGMNFLAGFFYFYYKDEEKAFKAMLGLINKFDLTELFNTTLPRLKLYFYVLDRLISMYLPELHEHFKNEYITSSLFSSAWFITCFCNTISHQNTSNLNNNILFFWDNFVIDGYVVIFKVAIVLLGLFEDKLLPLSFEEILNYIIDIPKILFSKNETIEEMLEPENIQDEEDKDDEGSIFEQSPLKKGHIKGILKEIDFASLLKDSPVSEELIQKIELEYKENENKGNFN</sequence>
<proteinExistence type="predicted"/>
<feature type="region of interest" description="Disordered" evidence="2">
    <location>
        <begin position="319"/>
        <end position="347"/>
    </location>
</feature>
<dbReference type="InterPro" id="IPR050302">
    <property type="entry name" value="Rab_GAP_TBC_domain"/>
</dbReference>
<dbReference type="Gene3D" id="1.10.472.80">
    <property type="entry name" value="Ypt/Rab-GAP domain of gyp1p, domain 3"/>
    <property type="match status" value="1"/>
</dbReference>
<evidence type="ECO:0000313" key="5">
    <source>
        <dbReference type="Proteomes" id="UP001295684"/>
    </source>
</evidence>
<dbReference type="Gene3D" id="1.10.8.270">
    <property type="entry name" value="putative rabgap domain of human tbc1 domain family member 14 like domains"/>
    <property type="match status" value="1"/>
</dbReference>
<feature type="coiled-coil region" evidence="1">
    <location>
        <begin position="99"/>
        <end position="162"/>
    </location>
</feature>
<organism evidence="4 5">
    <name type="scientific">Euplotes crassus</name>
    <dbReference type="NCBI Taxonomy" id="5936"/>
    <lineage>
        <taxon>Eukaryota</taxon>
        <taxon>Sar</taxon>
        <taxon>Alveolata</taxon>
        <taxon>Ciliophora</taxon>
        <taxon>Intramacronucleata</taxon>
        <taxon>Spirotrichea</taxon>
        <taxon>Hypotrichia</taxon>
        <taxon>Euplotida</taxon>
        <taxon>Euplotidae</taxon>
        <taxon>Moneuplotes</taxon>
    </lineage>
</organism>
<reference evidence="4" key="1">
    <citation type="submission" date="2023-07" db="EMBL/GenBank/DDBJ databases">
        <authorList>
            <consortium name="AG Swart"/>
            <person name="Singh M."/>
            <person name="Singh A."/>
            <person name="Seah K."/>
            <person name="Emmerich C."/>
        </authorList>
    </citation>
    <scope>NUCLEOTIDE SEQUENCE</scope>
    <source>
        <strain evidence="4">DP1</strain>
    </source>
</reference>
<dbReference type="InterPro" id="IPR000195">
    <property type="entry name" value="Rab-GAP-TBC_dom"/>
</dbReference>
<protein>
    <recommendedName>
        <fullName evidence="3">Rab-GAP TBC domain-containing protein</fullName>
    </recommendedName>
</protein>
<evidence type="ECO:0000256" key="1">
    <source>
        <dbReference type="SAM" id="Coils"/>
    </source>
</evidence>
<feature type="domain" description="Rab-GAP TBC" evidence="3">
    <location>
        <begin position="681"/>
        <end position="873"/>
    </location>
</feature>
<dbReference type="Pfam" id="PF00566">
    <property type="entry name" value="RabGAP-TBC"/>
    <property type="match status" value="1"/>
</dbReference>
<name>A0AAD2D5P1_EUPCR</name>
<comment type="caution">
    <text evidence="4">The sequence shown here is derived from an EMBL/GenBank/DDBJ whole genome shotgun (WGS) entry which is preliminary data.</text>
</comment>
<accession>A0AAD2D5P1</accession>
<dbReference type="SUPFAM" id="SSF103657">
    <property type="entry name" value="BAR/IMD domain-like"/>
    <property type="match status" value="1"/>
</dbReference>